<evidence type="ECO:0000313" key="2">
    <source>
        <dbReference type="EMBL" id="KAG2857023.1"/>
    </source>
</evidence>
<dbReference type="EMBL" id="MJFZ01000554">
    <property type="protein sequence ID" value="RAW27540.1"/>
    <property type="molecule type" value="Genomic_DNA"/>
</dbReference>
<dbReference type="GO" id="GO:0005524">
    <property type="term" value="F:ATP binding"/>
    <property type="evidence" value="ECO:0007669"/>
    <property type="project" value="InterPro"/>
</dbReference>
<dbReference type="InterPro" id="IPR011009">
    <property type="entry name" value="Kinase-like_dom_sf"/>
</dbReference>
<feature type="domain" description="Protein kinase" evidence="1">
    <location>
        <begin position="1"/>
        <end position="109"/>
    </location>
</feature>
<dbReference type="EMBL" id="RCMV01000253">
    <property type="protein sequence ID" value="KAG3220659.1"/>
    <property type="molecule type" value="Genomic_DNA"/>
</dbReference>
<dbReference type="EMBL" id="RCML01000276">
    <property type="protein sequence ID" value="KAG2982580.1"/>
    <property type="molecule type" value="Genomic_DNA"/>
</dbReference>
<dbReference type="Proteomes" id="UP000735874">
    <property type="component" value="Unassembled WGS sequence"/>
</dbReference>
<dbReference type="STRING" id="29920.A0A329RTD5"/>
<dbReference type="GO" id="GO:0004674">
    <property type="term" value="F:protein serine/threonine kinase activity"/>
    <property type="evidence" value="ECO:0007669"/>
    <property type="project" value="TreeGrafter"/>
</dbReference>
<dbReference type="Proteomes" id="UP000697107">
    <property type="component" value="Unassembled WGS sequence"/>
</dbReference>
<dbReference type="Pfam" id="PF00069">
    <property type="entry name" value="Pkinase"/>
    <property type="match status" value="1"/>
</dbReference>
<dbReference type="Proteomes" id="UP000251314">
    <property type="component" value="Unassembled WGS sequence"/>
</dbReference>
<evidence type="ECO:0000313" key="4">
    <source>
        <dbReference type="EMBL" id="KAG2955499.1"/>
    </source>
</evidence>
<dbReference type="Proteomes" id="UP000774804">
    <property type="component" value="Unassembled WGS sequence"/>
</dbReference>
<dbReference type="InterPro" id="IPR000719">
    <property type="entry name" value="Prot_kinase_dom"/>
</dbReference>
<reference evidence="7 8" key="1">
    <citation type="submission" date="2018-01" db="EMBL/GenBank/DDBJ databases">
        <title>Draft genome of the strawberry crown rot pathogen Phytophthora cactorum.</title>
        <authorList>
            <person name="Armitage A.D."/>
            <person name="Lysoe E."/>
            <person name="Nellist C.F."/>
            <person name="Harrison R.J."/>
            <person name="Brurberg M.B."/>
        </authorList>
    </citation>
    <scope>NUCLEOTIDE SEQUENCE [LARGE SCALE GENOMIC DNA]</scope>
    <source>
        <strain evidence="7 8">10300</strain>
    </source>
</reference>
<dbReference type="EMBL" id="RCMK01000004">
    <property type="protein sequence ID" value="KAG2955499.1"/>
    <property type="molecule type" value="Genomic_DNA"/>
</dbReference>
<dbReference type="PANTHER" id="PTHR44329:SF214">
    <property type="entry name" value="PROTEIN KINASE DOMAIN-CONTAINING PROTEIN"/>
    <property type="match status" value="1"/>
</dbReference>
<gene>
    <name evidence="7" type="ORF">PC110_g16062</name>
    <name evidence="2" type="ORF">PC113_g11072</name>
    <name evidence="3" type="ORF">PC115_g9811</name>
    <name evidence="4" type="ORF">PC117_g339</name>
    <name evidence="5" type="ORF">PC118_g9888</name>
    <name evidence="6" type="ORF">PC129_g8587</name>
</gene>
<dbReference type="Gene3D" id="1.10.510.10">
    <property type="entry name" value="Transferase(Phosphotransferase) domain 1"/>
    <property type="match status" value="1"/>
</dbReference>
<organism evidence="7 8">
    <name type="scientific">Phytophthora cactorum</name>
    <dbReference type="NCBI Taxonomy" id="29920"/>
    <lineage>
        <taxon>Eukaryota</taxon>
        <taxon>Sar</taxon>
        <taxon>Stramenopiles</taxon>
        <taxon>Oomycota</taxon>
        <taxon>Peronosporomycetes</taxon>
        <taxon>Peronosporales</taxon>
        <taxon>Peronosporaceae</taxon>
        <taxon>Phytophthora</taxon>
    </lineage>
</organism>
<keyword evidence="8" id="KW-1185">Reference proteome</keyword>
<dbReference type="Proteomes" id="UP000736787">
    <property type="component" value="Unassembled WGS sequence"/>
</dbReference>
<protein>
    <recommendedName>
        <fullName evidence="1">Protein kinase domain-containing protein</fullName>
    </recommendedName>
</protein>
<dbReference type="Proteomes" id="UP000760860">
    <property type="component" value="Unassembled WGS sequence"/>
</dbReference>
<name>A0A329RTD5_9STRA</name>
<accession>A0A329RTD5</accession>
<dbReference type="PANTHER" id="PTHR44329">
    <property type="entry name" value="SERINE/THREONINE-PROTEIN KINASE TNNI3K-RELATED"/>
    <property type="match status" value="1"/>
</dbReference>
<evidence type="ECO:0000313" key="6">
    <source>
        <dbReference type="EMBL" id="KAG3220659.1"/>
    </source>
</evidence>
<dbReference type="AlphaFoldDB" id="A0A329RTD5"/>
<reference evidence="2" key="2">
    <citation type="submission" date="2018-10" db="EMBL/GenBank/DDBJ databases">
        <title>Effector identification in a new, highly contiguous assembly of the strawberry crown rot pathogen Phytophthora cactorum.</title>
        <authorList>
            <person name="Armitage A.D."/>
            <person name="Nellist C.F."/>
            <person name="Bates H."/>
            <person name="Vickerstaff R.J."/>
            <person name="Harrison R.J."/>
        </authorList>
    </citation>
    <scope>NUCLEOTIDE SEQUENCE</scope>
    <source>
        <strain evidence="2">15-7</strain>
        <strain evidence="3">4032</strain>
        <strain evidence="4">4040</strain>
        <strain evidence="5">P415</strain>
        <strain evidence="6">P421</strain>
    </source>
</reference>
<evidence type="ECO:0000313" key="8">
    <source>
        <dbReference type="Proteomes" id="UP000251314"/>
    </source>
</evidence>
<dbReference type="EMBL" id="RCMG01000307">
    <property type="protein sequence ID" value="KAG2857023.1"/>
    <property type="molecule type" value="Genomic_DNA"/>
</dbReference>
<evidence type="ECO:0000313" key="5">
    <source>
        <dbReference type="EMBL" id="KAG2982580.1"/>
    </source>
</evidence>
<comment type="caution">
    <text evidence="7">The sequence shown here is derived from an EMBL/GenBank/DDBJ whole genome shotgun (WGS) entry which is preliminary data.</text>
</comment>
<evidence type="ECO:0000259" key="1">
    <source>
        <dbReference type="PROSITE" id="PS50011"/>
    </source>
</evidence>
<sequence length="109" mass="12272">MKLMLTLEHPRIVRLIGIAWDSHNYLCALIDYVPGGDLRSLLNKIAETHRPIGFTYERAKIASDVAHALTYLHSLHPPVIHRDLKSKSILHTHELDAKITDFGDASIAL</sequence>
<evidence type="ECO:0000313" key="7">
    <source>
        <dbReference type="EMBL" id="RAW27540.1"/>
    </source>
</evidence>
<dbReference type="SUPFAM" id="SSF56112">
    <property type="entry name" value="Protein kinase-like (PK-like)"/>
    <property type="match status" value="1"/>
</dbReference>
<evidence type="ECO:0000313" key="3">
    <source>
        <dbReference type="EMBL" id="KAG2920475.1"/>
    </source>
</evidence>
<dbReference type="InterPro" id="IPR051681">
    <property type="entry name" value="Ser/Thr_Kinases-Pseudokinases"/>
</dbReference>
<dbReference type="OrthoDB" id="89714at2759"/>
<dbReference type="EMBL" id="RCMI01000277">
    <property type="protein sequence ID" value="KAG2920475.1"/>
    <property type="molecule type" value="Genomic_DNA"/>
</dbReference>
<dbReference type="PROSITE" id="PS50011">
    <property type="entry name" value="PROTEIN_KINASE_DOM"/>
    <property type="match status" value="1"/>
</dbReference>
<dbReference type="VEuPathDB" id="FungiDB:PC110_g16062"/>
<proteinExistence type="predicted"/>